<dbReference type="InterPro" id="IPR004358">
    <property type="entry name" value="Sig_transdc_His_kin-like_C"/>
</dbReference>
<dbReference type="OrthoDB" id="9796100at2"/>
<dbReference type="InterPro" id="IPR036097">
    <property type="entry name" value="HisK_dim/P_sf"/>
</dbReference>
<dbReference type="PANTHER" id="PTHR43065">
    <property type="entry name" value="SENSOR HISTIDINE KINASE"/>
    <property type="match status" value="1"/>
</dbReference>
<evidence type="ECO:0000313" key="7">
    <source>
        <dbReference type="Proteomes" id="UP000323142"/>
    </source>
</evidence>
<sequence length="598" mass="63505">MLAPPPDERSARQPDIAPDALSGGRANGFALLWAGAVVIPLLLFLAAAGMAWTGVESEARARLLRTVDMLHEHALRSFETQETALEAIDERIRGLSWDEIAGSRDVQSFLAALDRRSQPSGGIAIVGPDARLRALSGGFPAPPVDLSDRAYVQAHRAGEPGTHVGEVIVSRPSNATVFSLSRSRSGSETPFDGIIVATFKPNYFEEFYKSVTEGQWDVVTLVRADGAVLARTPPSADPADYRPGRLSALVDAARAVPAGELLRELSPIDGIERLYGFRKVGPYPVYVFYGLSPRVLRGAWLSRLVAPGLVCVVAGLLLGALTLRVQGSVRREKAALAAAGAEAVRRADAEARLRHAQRIEALGQIVGGVAHDFNNIVQNVQAATNRLQRKAEEPEEVRRVAGLMGSVAERGARLTQRMLAYARRQEAVTERFDMMGALSGVHDLLNDTLGSRYRVDLQLAPDLPPTRADQSELETVVVNLVLNARDAMPEGGTVTVAASAESVPEGTPPPAPALKPRLYVRVSVIDTGTGMDEATLARAAEAFFTTKEPGRGTGLGLAMARAFAEGAGGALAIASRPGEGTTVTLWLPAAPDETGLAG</sequence>
<dbReference type="Gene3D" id="3.30.450.20">
    <property type="entry name" value="PAS domain"/>
    <property type="match status" value="2"/>
</dbReference>
<accession>A0A5B2VAV6</accession>
<dbReference type="Gene3D" id="1.10.287.130">
    <property type="match status" value="1"/>
</dbReference>
<dbReference type="RefSeq" id="WP_149819139.1">
    <property type="nucleotide sequence ID" value="NZ_VUOA01000028.1"/>
</dbReference>
<dbReference type="PROSITE" id="PS50109">
    <property type="entry name" value="HIS_KIN"/>
    <property type="match status" value="1"/>
</dbReference>
<keyword evidence="3" id="KW-0597">Phosphoprotein</keyword>
<comment type="catalytic activity">
    <reaction evidence="1">
        <text>ATP + protein L-histidine = ADP + protein N-phospho-L-histidine.</text>
        <dbReference type="EC" id="2.7.13.3"/>
    </reaction>
</comment>
<keyword evidence="4" id="KW-0812">Transmembrane</keyword>
<organism evidence="6 7">
    <name type="scientific">Salinarimonas soli</name>
    <dbReference type="NCBI Taxonomy" id="1638099"/>
    <lineage>
        <taxon>Bacteria</taxon>
        <taxon>Pseudomonadati</taxon>
        <taxon>Pseudomonadota</taxon>
        <taxon>Alphaproteobacteria</taxon>
        <taxon>Hyphomicrobiales</taxon>
        <taxon>Salinarimonadaceae</taxon>
        <taxon>Salinarimonas</taxon>
    </lineage>
</organism>
<name>A0A5B2VAV6_9HYPH</name>
<keyword evidence="4" id="KW-1133">Transmembrane helix</keyword>
<dbReference type="Pfam" id="PF22588">
    <property type="entry name" value="dCache_1_like"/>
    <property type="match status" value="1"/>
</dbReference>
<dbReference type="Proteomes" id="UP000323142">
    <property type="component" value="Unassembled WGS sequence"/>
</dbReference>
<evidence type="ECO:0000313" key="6">
    <source>
        <dbReference type="EMBL" id="KAA2236124.1"/>
    </source>
</evidence>
<evidence type="ECO:0000256" key="1">
    <source>
        <dbReference type="ARBA" id="ARBA00000085"/>
    </source>
</evidence>
<keyword evidence="7" id="KW-1185">Reference proteome</keyword>
<dbReference type="CDD" id="cd12914">
    <property type="entry name" value="PDC1_DGC_like"/>
    <property type="match status" value="1"/>
</dbReference>
<dbReference type="SUPFAM" id="SSF55874">
    <property type="entry name" value="ATPase domain of HSP90 chaperone/DNA topoisomerase II/histidine kinase"/>
    <property type="match status" value="1"/>
</dbReference>
<reference evidence="6 7" key="1">
    <citation type="submission" date="2019-09" db="EMBL/GenBank/DDBJ databases">
        <title>Salinarimonas rosea gen. nov., sp. nov., a new member of the a-2 subgroup of the Proteobacteria.</title>
        <authorList>
            <person name="Liu J."/>
        </authorList>
    </citation>
    <scope>NUCLEOTIDE SEQUENCE [LARGE SCALE GENOMIC DNA]</scope>
    <source>
        <strain evidence="6 7">BN140002</strain>
    </source>
</reference>
<dbReference type="SUPFAM" id="SSF47384">
    <property type="entry name" value="Homodimeric domain of signal transducing histidine kinase"/>
    <property type="match status" value="1"/>
</dbReference>
<keyword evidence="4" id="KW-0472">Membrane</keyword>
<dbReference type="CDD" id="cd00082">
    <property type="entry name" value="HisKA"/>
    <property type="match status" value="1"/>
</dbReference>
<dbReference type="SMART" id="SM00387">
    <property type="entry name" value="HATPase_c"/>
    <property type="match status" value="1"/>
</dbReference>
<dbReference type="Pfam" id="PF02518">
    <property type="entry name" value="HATPase_c"/>
    <property type="match status" value="1"/>
</dbReference>
<protein>
    <recommendedName>
        <fullName evidence="2">histidine kinase</fullName>
        <ecNumber evidence="2">2.7.13.3</ecNumber>
    </recommendedName>
</protein>
<evidence type="ECO:0000256" key="4">
    <source>
        <dbReference type="SAM" id="Phobius"/>
    </source>
</evidence>
<dbReference type="EC" id="2.7.13.3" evidence="2"/>
<dbReference type="SMART" id="SM00388">
    <property type="entry name" value="HisKA"/>
    <property type="match status" value="1"/>
</dbReference>
<dbReference type="InterPro" id="IPR054327">
    <property type="entry name" value="His-kinase-like_sensor"/>
</dbReference>
<evidence type="ECO:0000256" key="2">
    <source>
        <dbReference type="ARBA" id="ARBA00012438"/>
    </source>
</evidence>
<feature type="domain" description="Histidine kinase" evidence="5">
    <location>
        <begin position="368"/>
        <end position="591"/>
    </location>
</feature>
<reference evidence="6 7" key="2">
    <citation type="submission" date="2019-09" db="EMBL/GenBank/DDBJ databases">
        <authorList>
            <person name="Jin C."/>
        </authorList>
    </citation>
    <scope>NUCLEOTIDE SEQUENCE [LARGE SCALE GENOMIC DNA]</scope>
    <source>
        <strain evidence="6 7">BN140002</strain>
    </source>
</reference>
<dbReference type="Gene3D" id="3.30.565.10">
    <property type="entry name" value="Histidine kinase-like ATPase, C-terminal domain"/>
    <property type="match status" value="1"/>
</dbReference>
<feature type="transmembrane region" description="Helical" evidence="4">
    <location>
        <begin position="304"/>
        <end position="323"/>
    </location>
</feature>
<dbReference type="AlphaFoldDB" id="A0A5B2VAV6"/>
<comment type="caution">
    <text evidence="6">The sequence shown here is derived from an EMBL/GenBank/DDBJ whole genome shotgun (WGS) entry which is preliminary data.</text>
</comment>
<dbReference type="InterPro" id="IPR003661">
    <property type="entry name" value="HisK_dim/P_dom"/>
</dbReference>
<evidence type="ECO:0000256" key="3">
    <source>
        <dbReference type="ARBA" id="ARBA00022553"/>
    </source>
</evidence>
<dbReference type="InterPro" id="IPR003594">
    <property type="entry name" value="HATPase_dom"/>
</dbReference>
<proteinExistence type="predicted"/>
<dbReference type="PRINTS" id="PR00344">
    <property type="entry name" value="BCTRLSENSOR"/>
</dbReference>
<gene>
    <name evidence="6" type="ORF">F0L46_15515</name>
</gene>
<dbReference type="CDD" id="cd12915">
    <property type="entry name" value="PDC2_DGC_like"/>
    <property type="match status" value="1"/>
</dbReference>
<feature type="transmembrane region" description="Helical" evidence="4">
    <location>
        <begin position="30"/>
        <end position="55"/>
    </location>
</feature>
<dbReference type="InterPro" id="IPR005467">
    <property type="entry name" value="His_kinase_dom"/>
</dbReference>
<evidence type="ECO:0000259" key="5">
    <source>
        <dbReference type="PROSITE" id="PS50109"/>
    </source>
</evidence>
<dbReference type="EMBL" id="VUOA01000028">
    <property type="protein sequence ID" value="KAA2236124.1"/>
    <property type="molecule type" value="Genomic_DNA"/>
</dbReference>
<dbReference type="GO" id="GO:0000155">
    <property type="term" value="F:phosphorelay sensor kinase activity"/>
    <property type="evidence" value="ECO:0007669"/>
    <property type="project" value="InterPro"/>
</dbReference>
<dbReference type="PANTHER" id="PTHR43065:SF49">
    <property type="entry name" value="HISTIDINE KINASE"/>
    <property type="match status" value="1"/>
</dbReference>
<dbReference type="InterPro" id="IPR036890">
    <property type="entry name" value="HATPase_C_sf"/>
</dbReference>